<dbReference type="PANTHER" id="PTHR46401">
    <property type="entry name" value="GLYCOSYLTRANSFERASE WBBK-RELATED"/>
    <property type="match status" value="1"/>
</dbReference>
<keyword evidence="3" id="KW-1185">Reference proteome</keyword>
<dbReference type="EMBL" id="JBHUMP010000005">
    <property type="protein sequence ID" value="MFD2739618.1"/>
    <property type="molecule type" value="Genomic_DNA"/>
</dbReference>
<evidence type="ECO:0000256" key="1">
    <source>
        <dbReference type="ARBA" id="ARBA00022679"/>
    </source>
</evidence>
<dbReference type="PANTHER" id="PTHR46401:SF2">
    <property type="entry name" value="GLYCOSYLTRANSFERASE WBBK-RELATED"/>
    <property type="match status" value="1"/>
</dbReference>
<dbReference type="SUPFAM" id="SSF53756">
    <property type="entry name" value="UDP-Glycosyltransferase/glycogen phosphorylase"/>
    <property type="match status" value="1"/>
</dbReference>
<dbReference type="CDD" id="cd03809">
    <property type="entry name" value="GT4_MtfB-like"/>
    <property type="match status" value="1"/>
</dbReference>
<gene>
    <name evidence="2" type="ORF">ACFSUD_08565</name>
</gene>
<reference evidence="3" key="1">
    <citation type="journal article" date="2019" name="Int. J. Syst. Evol. Microbiol.">
        <title>The Global Catalogue of Microorganisms (GCM) 10K type strain sequencing project: providing services to taxonomists for standard genome sequencing and annotation.</title>
        <authorList>
            <consortium name="The Broad Institute Genomics Platform"/>
            <consortium name="The Broad Institute Genome Sequencing Center for Infectious Disease"/>
            <person name="Wu L."/>
            <person name="Ma J."/>
        </authorList>
    </citation>
    <scope>NUCLEOTIDE SEQUENCE [LARGE SCALE GENOMIC DNA]</scope>
    <source>
        <strain evidence="3">TISTR 2562</strain>
    </source>
</reference>
<evidence type="ECO:0000313" key="3">
    <source>
        <dbReference type="Proteomes" id="UP001597474"/>
    </source>
</evidence>
<name>A0ABW5U160_9RHOB</name>
<protein>
    <submittedName>
        <fullName evidence="2">Glycosyltransferase family 4 protein</fullName>
    </submittedName>
</protein>
<proteinExistence type="predicted"/>
<organism evidence="2 3">
    <name type="scientific">Sulfitobacter aestuarii</name>
    <dbReference type="NCBI Taxonomy" id="2161676"/>
    <lineage>
        <taxon>Bacteria</taxon>
        <taxon>Pseudomonadati</taxon>
        <taxon>Pseudomonadota</taxon>
        <taxon>Alphaproteobacteria</taxon>
        <taxon>Rhodobacterales</taxon>
        <taxon>Roseobacteraceae</taxon>
        <taxon>Sulfitobacter</taxon>
    </lineage>
</organism>
<accession>A0ABW5U160</accession>
<comment type="caution">
    <text evidence="2">The sequence shown here is derived from an EMBL/GenBank/DDBJ whole genome shotgun (WGS) entry which is preliminary data.</text>
</comment>
<sequence>MSLYINGRFLCQPLSGVQRYAGSLLDALDALLDADVALRARLGAVQALHPPGPLRRPEWRHIALCEVAGAQGHVWEQVALLRRARHGLLLSLCNSGPLGHPRQVLALHDAHIWRQPESFAWRYRQWHRLLRPRLARRAARLLTVSRFSAGELGRCLDLSAEDFAIVGNGADHLDHLADHPAALAQLDLPRAGFLLCVGNLSPNKNLVRLVAAHRLAGERLPELVIVGAAAPGVAHSALSAAPRLRLLGRVSDAVLRGLYARADGFVFPSLNEGFGIPPLEAMACGTPVLAARAGALPEVLGPAAHWCDPRDVNDMARALCDFCAMSQAQRRALVAKGRARAARFTWARAARALSAELLALAEPLPGQLALRRPA</sequence>
<dbReference type="Proteomes" id="UP001597474">
    <property type="component" value="Unassembled WGS sequence"/>
</dbReference>
<keyword evidence="1" id="KW-0808">Transferase</keyword>
<evidence type="ECO:0000313" key="2">
    <source>
        <dbReference type="EMBL" id="MFD2739618.1"/>
    </source>
</evidence>
<dbReference type="Pfam" id="PF13692">
    <property type="entry name" value="Glyco_trans_1_4"/>
    <property type="match status" value="1"/>
</dbReference>
<dbReference type="RefSeq" id="WP_386373410.1">
    <property type="nucleotide sequence ID" value="NZ_JBHUMP010000005.1"/>
</dbReference>
<dbReference type="Gene3D" id="3.40.50.2000">
    <property type="entry name" value="Glycogen Phosphorylase B"/>
    <property type="match status" value="2"/>
</dbReference>